<keyword evidence="9 12" id="KW-0460">Magnesium</keyword>
<evidence type="ECO:0000256" key="11">
    <source>
        <dbReference type="ARBA" id="ARBA00030193"/>
    </source>
</evidence>
<evidence type="ECO:0000256" key="5">
    <source>
        <dbReference type="ARBA" id="ARBA00012458"/>
    </source>
</evidence>
<comment type="pathway">
    <text evidence="3 12">Cofactor biosynthesis; tetrahydrofolate biosynthesis; 7,8-dihydrofolate from 2-amino-4-hydroxy-6-hydroxymethyl-7,8-dihydropteridine diphosphate and 4-aminobenzoate: step 1/2.</text>
</comment>
<name>A0A5C5YHD2_9BACT</name>
<sequence length="297" mass="31649">MAFDHLTPRAGSWALRTTTLDLSGPPLLMGIVNVTPDSFSDGGRFVEIDAAVDHALRLVDEGAAILDIGGESTRPYSDPVEAVEELRRVLPVVERLAAQTATPLSIDTSKASVARAAIDAGAEIINDVTGLEGDPDMLGLAVSSGAGVCAMHMRGTPQTMQDHPVYDDVVGEILEYLRLRRDRLRDAGVEHAKVCLDPGIGFGKTHEHNLQLMRAAERFHALGCPLLVGHSRKGFLARLLGDKQADRTAATVGGSLALAQQGVQVLRVHDVRPTREAMLAFAACGGLDRSHASTKPF</sequence>
<evidence type="ECO:0000256" key="8">
    <source>
        <dbReference type="ARBA" id="ARBA00022723"/>
    </source>
</evidence>
<dbReference type="GO" id="GO:0005829">
    <property type="term" value="C:cytosol"/>
    <property type="evidence" value="ECO:0007669"/>
    <property type="project" value="TreeGrafter"/>
</dbReference>
<dbReference type="PROSITE" id="PS00792">
    <property type="entry name" value="DHPS_1"/>
    <property type="match status" value="1"/>
</dbReference>
<comment type="caution">
    <text evidence="14">The sequence shown here is derived from an EMBL/GenBank/DDBJ whole genome shotgun (WGS) entry which is preliminary data.</text>
</comment>
<evidence type="ECO:0000313" key="15">
    <source>
        <dbReference type="Proteomes" id="UP000318478"/>
    </source>
</evidence>
<protein>
    <recommendedName>
        <fullName evidence="6 12">Dihydropteroate synthase</fullName>
        <shortName evidence="12">DHPS</shortName>
        <ecNumber evidence="5 12">2.5.1.15</ecNumber>
    </recommendedName>
    <alternativeName>
        <fullName evidence="11 12">Dihydropteroate pyrophosphorylase</fullName>
    </alternativeName>
</protein>
<dbReference type="NCBIfam" id="TIGR01496">
    <property type="entry name" value="DHPS"/>
    <property type="match status" value="1"/>
</dbReference>
<dbReference type="SUPFAM" id="SSF51717">
    <property type="entry name" value="Dihydropteroate synthetase-like"/>
    <property type="match status" value="1"/>
</dbReference>
<dbReference type="InterPro" id="IPR006390">
    <property type="entry name" value="DHP_synth_dom"/>
</dbReference>
<dbReference type="UniPathway" id="UPA00077">
    <property type="reaction ID" value="UER00156"/>
</dbReference>
<evidence type="ECO:0000256" key="12">
    <source>
        <dbReference type="RuleBase" id="RU361205"/>
    </source>
</evidence>
<evidence type="ECO:0000259" key="13">
    <source>
        <dbReference type="PROSITE" id="PS50972"/>
    </source>
</evidence>
<dbReference type="GO" id="GO:0004156">
    <property type="term" value="F:dihydropteroate synthase activity"/>
    <property type="evidence" value="ECO:0007669"/>
    <property type="project" value="UniProtKB-EC"/>
</dbReference>
<keyword evidence="10 12" id="KW-0289">Folate biosynthesis</keyword>
<evidence type="ECO:0000313" key="14">
    <source>
        <dbReference type="EMBL" id="TWT74543.1"/>
    </source>
</evidence>
<comment type="similarity">
    <text evidence="4 12">Belongs to the DHPS family.</text>
</comment>
<feature type="domain" description="Pterin-binding" evidence="13">
    <location>
        <begin position="26"/>
        <end position="279"/>
    </location>
</feature>
<evidence type="ECO:0000256" key="1">
    <source>
        <dbReference type="ARBA" id="ARBA00000012"/>
    </source>
</evidence>
<dbReference type="Proteomes" id="UP000318478">
    <property type="component" value="Unassembled WGS sequence"/>
</dbReference>
<dbReference type="EC" id="2.5.1.15" evidence="5 12"/>
<evidence type="ECO:0000256" key="9">
    <source>
        <dbReference type="ARBA" id="ARBA00022842"/>
    </source>
</evidence>
<dbReference type="InterPro" id="IPR011005">
    <property type="entry name" value="Dihydropteroate_synth-like_sf"/>
</dbReference>
<keyword evidence="8 12" id="KW-0479">Metal-binding</keyword>
<keyword evidence="15" id="KW-1185">Reference proteome</keyword>
<evidence type="ECO:0000256" key="10">
    <source>
        <dbReference type="ARBA" id="ARBA00022909"/>
    </source>
</evidence>
<comment type="function">
    <text evidence="12">Catalyzes the condensation of para-aminobenzoate (pABA) with 6-hydroxymethyl-7,8-dihydropterin diphosphate (DHPt-PP) to form 7,8-dihydropteroate (H2Pte), the immediate precursor of folate derivatives.</text>
</comment>
<dbReference type="GO" id="GO:0046656">
    <property type="term" value="P:folic acid biosynthetic process"/>
    <property type="evidence" value="ECO:0007669"/>
    <property type="project" value="UniProtKB-KW"/>
</dbReference>
<comment type="cofactor">
    <cofactor evidence="2 12">
        <name>Mg(2+)</name>
        <dbReference type="ChEBI" id="CHEBI:18420"/>
    </cofactor>
</comment>
<dbReference type="PROSITE" id="PS50972">
    <property type="entry name" value="PTERIN_BINDING"/>
    <property type="match status" value="1"/>
</dbReference>
<dbReference type="PROSITE" id="PS00793">
    <property type="entry name" value="DHPS_2"/>
    <property type="match status" value="1"/>
</dbReference>
<dbReference type="PANTHER" id="PTHR20941">
    <property type="entry name" value="FOLATE SYNTHESIS PROTEINS"/>
    <property type="match status" value="1"/>
</dbReference>
<dbReference type="PANTHER" id="PTHR20941:SF1">
    <property type="entry name" value="FOLIC ACID SYNTHESIS PROTEIN FOL1"/>
    <property type="match status" value="1"/>
</dbReference>
<evidence type="ECO:0000256" key="4">
    <source>
        <dbReference type="ARBA" id="ARBA00009503"/>
    </source>
</evidence>
<evidence type="ECO:0000256" key="2">
    <source>
        <dbReference type="ARBA" id="ARBA00001946"/>
    </source>
</evidence>
<gene>
    <name evidence="14" type="primary">folP</name>
    <name evidence="14" type="ORF">Pla123a_33670</name>
</gene>
<evidence type="ECO:0000256" key="7">
    <source>
        <dbReference type="ARBA" id="ARBA00022679"/>
    </source>
</evidence>
<evidence type="ECO:0000256" key="3">
    <source>
        <dbReference type="ARBA" id="ARBA00004763"/>
    </source>
</evidence>
<organism evidence="14 15">
    <name type="scientific">Posidoniimonas polymericola</name>
    <dbReference type="NCBI Taxonomy" id="2528002"/>
    <lineage>
        <taxon>Bacteria</taxon>
        <taxon>Pseudomonadati</taxon>
        <taxon>Planctomycetota</taxon>
        <taxon>Planctomycetia</taxon>
        <taxon>Pirellulales</taxon>
        <taxon>Lacipirellulaceae</taxon>
        <taxon>Posidoniimonas</taxon>
    </lineage>
</organism>
<dbReference type="RefSeq" id="WP_231956518.1">
    <property type="nucleotide sequence ID" value="NZ_SJPO01000008.1"/>
</dbReference>
<keyword evidence="7 12" id="KW-0808">Transferase</keyword>
<dbReference type="CDD" id="cd00739">
    <property type="entry name" value="DHPS"/>
    <property type="match status" value="1"/>
</dbReference>
<comment type="catalytic activity">
    <reaction evidence="1">
        <text>(7,8-dihydropterin-6-yl)methyl diphosphate + 4-aminobenzoate = 7,8-dihydropteroate + diphosphate</text>
        <dbReference type="Rhea" id="RHEA:19949"/>
        <dbReference type="ChEBI" id="CHEBI:17836"/>
        <dbReference type="ChEBI" id="CHEBI:17839"/>
        <dbReference type="ChEBI" id="CHEBI:33019"/>
        <dbReference type="ChEBI" id="CHEBI:72950"/>
        <dbReference type="EC" id="2.5.1.15"/>
    </reaction>
</comment>
<dbReference type="GO" id="GO:0046872">
    <property type="term" value="F:metal ion binding"/>
    <property type="evidence" value="ECO:0007669"/>
    <property type="project" value="UniProtKB-KW"/>
</dbReference>
<dbReference type="FunFam" id="3.20.20.20:FF:000006">
    <property type="entry name" value="Dihydropteroate synthase"/>
    <property type="match status" value="1"/>
</dbReference>
<dbReference type="GO" id="GO:0046654">
    <property type="term" value="P:tetrahydrofolate biosynthetic process"/>
    <property type="evidence" value="ECO:0007669"/>
    <property type="project" value="UniProtKB-UniPathway"/>
</dbReference>
<dbReference type="Pfam" id="PF00809">
    <property type="entry name" value="Pterin_bind"/>
    <property type="match status" value="1"/>
</dbReference>
<proteinExistence type="inferred from homology"/>
<dbReference type="Gene3D" id="3.20.20.20">
    <property type="entry name" value="Dihydropteroate synthase-like"/>
    <property type="match status" value="1"/>
</dbReference>
<dbReference type="InterPro" id="IPR045031">
    <property type="entry name" value="DHP_synth-like"/>
</dbReference>
<evidence type="ECO:0000256" key="6">
    <source>
        <dbReference type="ARBA" id="ARBA00016919"/>
    </source>
</evidence>
<accession>A0A5C5YHD2</accession>
<dbReference type="EMBL" id="SJPO01000008">
    <property type="protein sequence ID" value="TWT74543.1"/>
    <property type="molecule type" value="Genomic_DNA"/>
</dbReference>
<reference evidence="14 15" key="1">
    <citation type="submission" date="2019-02" db="EMBL/GenBank/DDBJ databases">
        <title>Deep-cultivation of Planctomycetes and their phenomic and genomic characterization uncovers novel biology.</title>
        <authorList>
            <person name="Wiegand S."/>
            <person name="Jogler M."/>
            <person name="Boedeker C."/>
            <person name="Pinto D."/>
            <person name="Vollmers J."/>
            <person name="Rivas-Marin E."/>
            <person name="Kohn T."/>
            <person name="Peeters S.H."/>
            <person name="Heuer A."/>
            <person name="Rast P."/>
            <person name="Oberbeckmann S."/>
            <person name="Bunk B."/>
            <person name="Jeske O."/>
            <person name="Meyerdierks A."/>
            <person name="Storesund J.E."/>
            <person name="Kallscheuer N."/>
            <person name="Luecker S."/>
            <person name="Lage O.M."/>
            <person name="Pohl T."/>
            <person name="Merkel B.J."/>
            <person name="Hornburger P."/>
            <person name="Mueller R.-W."/>
            <person name="Bruemmer F."/>
            <person name="Labrenz M."/>
            <person name="Spormann A.M."/>
            <person name="Op Den Camp H."/>
            <person name="Overmann J."/>
            <person name="Amann R."/>
            <person name="Jetten M.S.M."/>
            <person name="Mascher T."/>
            <person name="Medema M.H."/>
            <person name="Devos D.P."/>
            <person name="Kaster A.-K."/>
            <person name="Ovreas L."/>
            <person name="Rohde M."/>
            <person name="Galperin M.Y."/>
            <person name="Jogler C."/>
        </authorList>
    </citation>
    <scope>NUCLEOTIDE SEQUENCE [LARGE SCALE GENOMIC DNA]</scope>
    <source>
        <strain evidence="14 15">Pla123a</strain>
    </source>
</reference>
<dbReference type="AlphaFoldDB" id="A0A5C5YHD2"/>
<dbReference type="InterPro" id="IPR000489">
    <property type="entry name" value="Pterin-binding_dom"/>
</dbReference>